<dbReference type="Proteomes" id="UP000230500">
    <property type="component" value="Unassembled WGS sequence"/>
</dbReference>
<keyword evidence="1" id="KW-1133">Transmembrane helix</keyword>
<dbReference type="EMBL" id="PESN01000002">
    <property type="protein sequence ID" value="PIN27554.1"/>
    <property type="molecule type" value="Genomic_DNA"/>
</dbReference>
<gene>
    <name evidence="3" type="ORF">CUC04_09305</name>
</gene>
<dbReference type="InterPro" id="IPR007560">
    <property type="entry name" value="Restrct_endonuc_IV_Mrr"/>
</dbReference>
<name>A0A2G9ICQ8_PREIN</name>
<dbReference type="SUPFAM" id="SSF52980">
    <property type="entry name" value="Restriction endonuclease-like"/>
    <property type="match status" value="1"/>
</dbReference>
<evidence type="ECO:0000313" key="3">
    <source>
        <dbReference type="EMBL" id="PIN27554.1"/>
    </source>
</evidence>
<protein>
    <recommendedName>
        <fullName evidence="2">Restriction endonuclease type IV Mrr domain-containing protein</fullName>
    </recommendedName>
</protein>
<sequence>MSAKSSNENLGCLAMPLGCLGAYIIVALISWFINDRHDMSACILYLSHNYPVFFMFVISLVIFPTAIYVGFSMKFTDNVNSIKKTFQEKKQEVEQDYKEKSNILEKEHNTKLSKIERREIIIKNIINTESPFKYSATLIADIKSALYADAESRLRYKSHPAVKAADEVKKIKESFKQEESKYKELLYKYELLFEIFPELEDYVESDKDLLDMGETKSFEGLIDERKDYDRVRDWIDGDEYKKLSVTQRNQLALDRYKNRKKSNRTIGLEYELYIGYLLRSRKLYVTQFGIDRGLNDLGRDIIAEEININGSRTIYVIQCKRWAKDKVIHENVICQLFGTTLEYKYTHKSYNIANFIPVLVTTVQLSETAKEFAKHLEVEVRIIPMGDYPMIKCNIDTMIYHLPFDQQYYTTQIKESKGEFYAWTVEEAEKKGYRRACKHFINK</sequence>
<reference evidence="3 4" key="1">
    <citation type="submission" date="2017-11" db="EMBL/GenBank/DDBJ databases">
        <title>Genome sequencing of Prevotella intermedia KCOM 2069.</title>
        <authorList>
            <person name="Kook J.-K."/>
            <person name="Park S.-N."/>
            <person name="Lim Y.K."/>
        </authorList>
    </citation>
    <scope>NUCLEOTIDE SEQUENCE [LARGE SCALE GENOMIC DNA]</scope>
    <source>
        <strain evidence="3 4">KCOM 2069</strain>
    </source>
</reference>
<accession>A0A2G9ICQ8</accession>
<comment type="caution">
    <text evidence="3">The sequence shown here is derived from an EMBL/GenBank/DDBJ whole genome shotgun (WGS) entry which is preliminary data.</text>
</comment>
<dbReference type="GO" id="GO:0003677">
    <property type="term" value="F:DNA binding"/>
    <property type="evidence" value="ECO:0007669"/>
    <property type="project" value="InterPro"/>
</dbReference>
<dbReference type="Pfam" id="PF04471">
    <property type="entry name" value="Mrr_cat"/>
    <property type="match status" value="1"/>
</dbReference>
<feature type="transmembrane region" description="Helical" evidence="1">
    <location>
        <begin position="53"/>
        <end position="71"/>
    </location>
</feature>
<dbReference type="InterPro" id="IPR011335">
    <property type="entry name" value="Restrct_endonuc-II-like"/>
</dbReference>
<dbReference type="Gene3D" id="3.40.1350.10">
    <property type="match status" value="1"/>
</dbReference>
<keyword evidence="1" id="KW-0812">Transmembrane</keyword>
<dbReference type="RefSeq" id="WP_099977415.1">
    <property type="nucleotide sequence ID" value="NZ_PESN01000002.1"/>
</dbReference>
<dbReference type="InterPro" id="IPR011856">
    <property type="entry name" value="tRNA_endonuc-like_dom_sf"/>
</dbReference>
<organism evidence="3 4">
    <name type="scientific">Prevotella intermedia</name>
    <dbReference type="NCBI Taxonomy" id="28131"/>
    <lineage>
        <taxon>Bacteria</taxon>
        <taxon>Pseudomonadati</taxon>
        <taxon>Bacteroidota</taxon>
        <taxon>Bacteroidia</taxon>
        <taxon>Bacteroidales</taxon>
        <taxon>Prevotellaceae</taxon>
        <taxon>Prevotella</taxon>
    </lineage>
</organism>
<evidence type="ECO:0000259" key="2">
    <source>
        <dbReference type="Pfam" id="PF04471"/>
    </source>
</evidence>
<evidence type="ECO:0000313" key="4">
    <source>
        <dbReference type="Proteomes" id="UP000230500"/>
    </source>
</evidence>
<feature type="transmembrane region" description="Helical" evidence="1">
    <location>
        <begin position="12"/>
        <end position="33"/>
    </location>
</feature>
<dbReference type="AlphaFoldDB" id="A0A2G9ICQ8"/>
<evidence type="ECO:0000256" key="1">
    <source>
        <dbReference type="SAM" id="Phobius"/>
    </source>
</evidence>
<dbReference type="GO" id="GO:0009307">
    <property type="term" value="P:DNA restriction-modification system"/>
    <property type="evidence" value="ECO:0007669"/>
    <property type="project" value="InterPro"/>
</dbReference>
<proteinExistence type="predicted"/>
<dbReference type="GO" id="GO:0004519">
    <property type="term" value="F:endonuclease activity"/>
    <property type="evidence" value="ECO:0007669"/>
    <property type="project" value="InterPro"/>
</dbReference>
<keyword evidence="1" id="KW-0472">Membrane</keyword>
<feature type="domain" description="Restriction endonuclease type IV Mrr" evidence="2">
    <location>
        <begin position="271"/>
        <end position="383"/>
    </location>
</feature>